<organism evidence="3 4">
    <name type="scientific">Ligilactobacillus acidipiscis</name>
    <dbReference type="NCBI Taxonomy" id="89059"/>
    <lineage>
        <taxon>Bacteria</taxon>
        <taxon>Bacillati</taxon>
        <taxon>Bacillota</taxon>
        <taxon>Bacilli</taxon>
        <taxon>Lactobacillales</taxon>
        <taxon>Lactobacillaceae</taxon>
        <taxon>Ligilactobacillus</taxon>
    </lineage>
</organism>
<name>A0A1K1KR27_9LACO</name>
<dbReference type="KEGG" id="laca:LAC1533_1954"/>
<dbReference type="SUPFAM" id="SSF52794">
    <property type="entry name" value="PTS system IIB component-like"/>
    <property type="match status" value="1"/>
</dbReference>
<dbReference type="EC" id="2.7.1.191" evidence="3"/>
<proteinExistence type="predicted"/>
<dbReference type="CDD" id="cd05566">
    <property type="entry name" value="PTS_IIB_galactitol"/>
    <property type="match status" value="1"/>
</dbReference>
<dbReference type="RefSeq" id="WP_079579444.1">
    <property type="nucleotide sequence ID" value="NZ_LT630287.1"/>
</dbReference>
<dbReference type="GO" id="GO:0008982">
    <property type="term" value="F:protein-N(PI)-phosphohistidine-sugar phosphotransferase activity"/>
    <property type="evidence" value="ECO:0007669"/>
    <property type="project" value="InterPro"/>
</dbReference>
<dbReference type="Pfam" id="PF02302">
    <property type="entry name" value="PTS_IIB"/>
    <property type="match status" value="1"/>
</dbReference>
<dbReference type="Gene3D" id="3.40.50.2300">
    <property type="match status" value="1"/>
</dbReference>
<dbReference type="Proteomes" id="UP000190935">
    <property type="component" value="Chromosome I"/>
</dbReference>
<feature type="domain" description="PTS EIIB type-2" evidence="2">
    <location>
        <begin position="5"/>
        <end position="95"/>
    </location>
</feature>
<dbReference type="GeneID" id="95350062"/>
<accession>A0A1K1KR27</accession>
<evidence type="ECO:0000313" key="3">
    <source>
        <dbReference type="EMBL" id="SFV41377.1"/>
    </source>
</evidence>
<reference evidence="4" key="1">
    <citation type="submission" date="2016-11" db="EMBL/GenBank/DDBJ databases">
        <authorList>
            <person name="Papadimitriou K."/>
        </authorList>
    </citation>
    <scope>NUCLEOTIDE SEQUENCE [LARGE SCALE GENOMIC DNA]</scope>
    <source>
        <strain evidence="4">ACA-DC 1533</strain>
    </source>
</reference>
<evidence type="ECO:0000256" key="1">
    <source>
        <dbReference type="ARBA" id="ARBA00022679"/>
    </source>
</evidence>
<dbReference type="InterPro" id="IPR003501">
    <property type="entry name" value="PTS_EIIB_2/3"/>
</dbReference>
<dbReference type="AlphaFoldDB" id="A0A1K1KR27"/>
<dbReference type="InterPro" id="IPR013011">
    <property type="entry name" value="PTS_EIIB_2"/>
</dbReference>
<dbReference type="EMBL" id="LT630287">
    <property type="protein sequence ID" value="SFV41377.1"/>
    <property type="molecule type" value="Genomic_DNA"/>
</dbReference>
<gene>
    <name evidence="3" type="ORF">LAC1533_1954</name>
</gene>
<keyword evidence="1 3" id="KW-0808">Transferase</keyword>
<sequence length="95" mass="10024">MSSQKKVVVACASGVATSQTVASKILDMCDQAGLNVMVEATNISHLASIIDSVDVYVSIVPNSGEKWDIPVVSGIPFLTGNQIEQEFAKLKQALS</sequence>
<dbReference type="InterPro" id="IPR036095">
    <property type="entry name" value="PTS_EIIB-like_sf"/>
</dbReference>
<evidence type="ECO:0000313" key="4">
    <source>
        <dbReference type="Proteomes" id="UP000190935"/>
    </source>
</evidence>
<evidence type="ECO:0000259" key="2">
    <source>
        <dbReference type="PROSITE" id="PS51099"/>
    </source>
</evidence>
<dbReference type="PROSITE" id="PS51099">
    <property type="entry name" value="PTS_EIIB_TYPE_2"/>
    <property type="match status" value="1"/>
</dbReference>
<protein>
    <submittedName>
        <fullName evidence="3">PTS system, galactitol-specific IIB component</fullName>
        <ecNumber evidence="3">2.7.1.191</ecNumber>
    </submittedName>
</protein>
<dbReference type="GO" id="GO:0009401">
    <property type="term" value="P:phosphoenolpyruvate-dependent sugar phosphotransferase system"/>
    <property type="evidence" value="ECO:0007669"/>
    <property type="project" value="InterPro"/>
</dbReference>